<evidence type="ECO:0000313" key="2">
    <source>
        <dbReference type="Proteomes" id="UP001377972"/>
    </source>
</evidence>
<reference evidence="1 2" key="1">
    <citation type="submission" date="2023-01" db="EMBL/GenBank/DDBJ databases">
        <title>Trichodesmium-associated heterotrophic epibiont bacteria.</title>
        <authorList>
            <person name="Cleveland C.S."/>
            <person name="Webb E.A."/>
        </authorList>
    </citation>
    <scope>NUCLEOTIDE SEQUENCE [LARGE SCALE GENOMIC DNA]</scope>
    <source>
        <strain evidence="1 2">USCH2</strain>
    </source>
</reference>
<organism evidence="1 2">
    <name type="scientific">Pseudoalteromonas lipolytica</name>
    <dbReference type="NCBI Taxonomy" id="570156"/>
    <lineage>
        <taxon>Bacteria</taxon>
        <taxon>Pseudomonadati</taxon>
        <taxon>Pseudomonadota</taxon>
        <taxon>Gammaproteobacteria</taxon>
        <taxon>Alteromonadales</taxon>
        <taxon>Pseudoalteromonadaceae</taxon>
        <taxon>Pseudoalteromonas</taxon>
    </lineage>
</organism>
<dbReference type="RefSeq" id="WP_235377195.1">
    <property type="nucleotide sequence ID" value="NZ_JAQPZS010000004.1"/>
</dbReference>
<protein>
    <submittedName>
        <fullName evidence="1">Uncharacterized protein</fullName>
    </submittedName>
</protein>
<gene>
    <name evidence="1" type="ORF">PQI24_06565</name>
</gene>
<dbReference type="EMBL" id="JAQPZS010000004">
    <property type="protein sequence ID" value="MEJ6495685.1"/>
    <property type="molecule type" value="Genomic_DNA"/>
</dbReference>
<keyword evidence="2" id="KW-1185">Reference proteome</keyword>
<comment type="caution">
    <text evidence="1">The sequence shown here is derived from an EMBL/GenBank/DDBJ whole genome shotgun (WGS) entry which is preliminary data.</text>
</comment>
<accession>A0ABU8SRM2</accession>
<sequence length="58" mass="6802">MIRSTSHKISSPVTENQEFCQYFDIDGKKGVVLDEENSDPMLRKLRKELDALIIYRNE</sequence>
<evidence type="ECO:0000313" key="1">
    <source>
        <dbReference type="EMBL" id="MEJ6495685.1"/>
    </source>
</evidence>
<proteinExistence type="predicted"/>
<dbReference type="Proteomes" id="UP001377972">
    <property type="component" value="Unassembled WGS sequence"/>
</dbReference>
<name>A0ABU8SRM2_9GAMM</name>